<dbReference type="Pfam" id="PF02452">
    <property type="entry name" value="PemK_toxin"/>
    <property type="match status" value="1"/>
</dbReference>
<evidence type="ECO:0000256" key="2">
    <source>
        <dbReference type="ARBA" id="ARBA00022649"/>
    </source>
</evidence>
<keyword evidence="2" id="KW-1277">Toxin-antitoxin system</keyword>
<dbReference type="GO" id="GO:0004521">
    <property type="term" value="F:RNA endonuclease activity"/>
    <property type="evidence" value="ECO:0007669"/>
    <property type="project" value="TreeGrafter"/>
</dbReference>
<dbReference type="EMBL" id="DXEQ01000229">
    <property type="protein sequence ID" value="HIX72917.1"/>
    <property type="molecule type" value="Genomic_DNA"/>
</dbReference>
<feature type="non-terminal residue" evidence="3">
    <location>
        <position position="1"/>
    </location>
</feature>
<sequence length="146" mass="16103">KLIMRQQNTYEVTHSRSEAEHPDRVPQRGDIWFVELGCHPGTSVQDGCRPAFIMSNDTANLYSGIVTVVPMTSKLKKSYLPTHVILTDECPALEPSMVLGEQLTTVGKTSLKSYVGRVSSKKVHEIEKAVEAHLGLYTSFAAEKGT</sequence>
<reference evidence="3" key="2">
    <citation type="submission" date="2021-04" db="EMBL/GenBank/DDBJ databases">
        <authorList>
            <person name="Gilroy R."/>
        </authorList>
    </citation>
    <scope>NUCLEOTIDE SEQUENCE</scope>
    <source>
        <strain evidence="3">ChiSxjej3B15-1167</strain>
    </source>
</reference>
<gene>
    <name evidence="3" type="ORF">H9849_07830</name>
</gene>
<organism evidence="3 4">
    <name type="scientific">Candidatus Anaerobutyricum stercoripullorum</name>
    <dbReference type="NCBI Taxonomy" id="2838456"/>
    <lineage>
        <taxon>Bacteria</taxon>
        <taxon>Bacillati</taxon>
        <taxon>Bacillota</taxon>
        <taxon>Clostridia</taxon>
        <taxon>Lachnospirales</taxon>
        <taxon>Lachnospiraceae</taxon>
        <taxon>Anaerobutyricum</taxon>
    </lineage>
</organism>
<reference evidence="3" key="1">
    <citation type="journal article" date="2021" name="PeerJ">
        <title>Extensive microbial diversity within the chicken gut microbiome revealed by metagenomics and culture.</title>
        <authorList>
            <person name="Gilroy R."/>
            <person name="Ravi A."/>
            <person name="Getino M."/>
            <person name="Pursley I."/>
            <person name="Horton D.L."/>
            <person name="Alikhan N.F."/>
            <person name="Baker D."/>
            <person name="Gharbi K."/>
            <person name="Hall N."/>
            <person name="Watson M."/>
            <person name="Adriaenssens E.M."/>
            <person name="Foster-Nyarko E."/>
            <person name="Jarju S."/>
            <person name="Secka A."/>
            <person name="Antonio M."/>
            <person name="Oren A."/>
            <person name="Chaudhuri R.R."/>
            <person name="La Ragione R."/>
            <person name="Hildebrand F."/>
            <person name="Pallen M.J."/>
        </authorList>
    </citation>
    <scope>NUCLEOTIDE SEQUENCE</scope>
    <source>
        <strain evidence="3">ChiSxjej3B15-1167</strain>
    </source>
</reference>
<proteinExistence type="inferred from homology"/>
<dbReference type="Gene3D" id="2.30.30.110">
    <property type="match status" value="1"/>
</dbReference>
<dbReference type="AlphaFoldDB" id="A0A9D1X4W9"/>
<evidence type="ECO:0000313" key="3">
    <source>
        <dbReference type="EMBL" id="HIX72917.1"/>
    </source>
</evidence>
<comment type="caution">
    <text evidence="3">The sequence shown here is derived from an EMBL/GenBank/DDBJ whole genome shotgun (WGS) entry which is preliminary data.</text>
</comment>
<dbReference type="Proteomes" id="UP000886805">
    <property type="component" value="Unassembled WGS sequence"/>
</dbReference>
<dbReference type="GO" id="GO:0003677">
    <property type="term" value="F:DNA binding"/>
    <property type="evidence" value="ECO:0007669"/>
    <property type="project" value="InterPro"/>
</dbReference>
<comment type="similarity">
    <text evidence="1">Belongs to the PemK/MazF family.</text>
</comment>
<dbReference type="PANTHER" id="PTHR33988">
    <property type="entry name" value="ENDORIBONUCLEASE MAZF-RELATED"/>
    <property type="match status" value="1"/>
</dbReference>
<dbReference type="InterPro" id="IPR003477">
    <property type="entry name" value="PemK-like"/>
</dbReference>
<name>A0A9D1X4W9_9FIRM</name>
<dbReference type="InterPro" id="IPR011067">
    <property type="entry name" value="Plasmid_toxin/cell-grow_inhib"/>
</dbReference>
<dbReference type="GO" id="GO:0016075">
    <property type="term" value="P:rRNA catabolic process"/>
    <property type="evidence" value="ECO:0007669"/>
    <property type="project" value="TreeGrafter"/>
</dbReference>
<evidence type="ECO:0000313" key="4">
    <source>
        <dbReference type="Proteomes" id="UP000886805"/>
    </source>
</evidence>
<evidence type="ECO:0000256" key="1">
    <source>
        <dbReference type="ARBA" id="ARBA00007521"/>
    </source>
</evidence>
<protein>
    <submittedName>
        <fullName evidence="3">Type II toxin-antitoxin system PemK/MazF family toxin</fullName>
    </submittedName>
</protein>
<accession>A0A9D1X4W9</accession>
<dbReference type="SUPFAM" id="SSF50118">
    <property type="entry name" value="Cell growth inhibitor/plasmid maintenance toxic component"/>
    <property type="match status" value="1"/>
</dbReference>
<dbReference type="GO" id="GO:0006402">
    <property type="term" value="P:mRNA catabolic process"/>
    <property type="evidence" value="ECO:0007669"/>
    <property type="project" value="TreeGrafter"/>
</dbReference>